<reference evidence="2 3" key="1">
    <citation type="submission" date="2019-09" db="EMBL/GenBank/DDBJ databases">
        <authorList>
            <person name="Ou C."/>
        </authorList>
    </citation>
    <scope>NUCLEOTIDE SEQUENCE [LARGE SCALE GENOMIC DNA]</scope>
    <source>
        <strain evidence="2">S2</strain>
        <tissue evidence="2">Leaf</tissue>
    </source>
</reference>
<dbReference type="EMBL" id="SMOL01000781">
    <property type="protein sequence ID" value="KAB2596599.1"/>
    <property type="molecule type" value="Genomic_DNA"/>
</dbReference>
<accession>A0A5N5F0G6</accession>
<feature type="compositionally biased region" description="Basic and acidic residues" evidence="1">
    <location>
        <begin position="58"/>
        <end position="87"/>
    </location>
</feature>
<organism evidence="2 3">
    <name type="scientific">Pyrus ussuriensis x Pyrus communis</name>
    <dbReference type="NCBI Taxonomy" id="2448454"/>
    <lineage>
        <taxon>Eukaryota</taxon>
        <taxon>Viridiplantae</taxon>
        <taxon>Streptophyta</taxon>
        <taxon>Embryophyta</taxon>
        <taxon>Tracheophyta</taxon>
        <taxon>Spermatophyta</taxon>
        <taxon>Magnoliopsida</taxon>
        <taxon>eudicotyledons</taxon>
        <taxon>Gunneridae</taxon>
        <taxon>Pentapetalae</taxon>
        <taxon>rosids</taxon>
        <taxon>fabids</taxon>
        <taxon>Rosales</taxon>
        <taxon>Rosaceae</taxon>
        <taxon>Amygdaloideae</taxon>
        <taxon>Maleae</taxon>
        <taxon>Pyrus</taxon>
    </lineage>
</organism>
<comment type="caution">
    <text evidence="2">The sequence shown here is derived from an EMBL/GenBank/DDBJ whole genome shotgun (WGS) entry which is preliminary data.</text>
</comment>
<feature type="region of interest" description="Disordered" evidence="1">
    <location>
        <begin position="55"/>
        <end position="97"/>
    </location>
</feature>
<reference evidence="3" key="2">
    <citation type="submission" date="2019-10" db="EMBL/GenBank/DDBJ databases">
        <title>A de novo genome assembly of a pear dwarfing rootstock.</title>
        <authorList>
            <person name="Wang F."/>
            <person name="Wang J."/>
            <person name="Li S."/>
            <person name="Zhang Y."/>
            <person name="Fang M."/>
            <person name="Ma L."/>
            <person name="Zhao Y."/>
            <person name="Jiang S."/>
        </authorList>
    </citation>
    <scope>NUCLEOTIDE SEQUENCE [LARGE SCALE GENOMIC DNA]</scope>
</reference>
<dbReference type="AlphaFoldDB" id="A0A5N5F0G6"/>
<dbReference type="Proteomes" id="UP000327157">
    <property type="component" value="Chromosome 7"/>
</dbReference>
<reference evidence="2 3" key="3">
    <citation type="submission" date="2019-11" db="EMBL/GenBank/DDBJ databases">
        <title>A de novo genome assembly of a pear dwarfing rootstock.</title>
        <authorList>
            <person name="Wang F."/>
            <person name="Wang J."/>
            <person name="Li S."/>
            <person name="Zhang Y."/>
            <person name="Fang M."/>
            <person name="Ma L."/>
            <person name="Zhao Y."/>
            <person name="Jiang S."/>
        </authorList>
    </citation>
    <scope>NUCLEOTIDE SEQUENCE [LARGE SCALE GENOMIC DNA]</scope>
    <source>
        <strain evidence="2">S2</strain>
        <tissue evidence="2">Leaf</tissue>
    </source>
</reference>
<evidence type="ECO:0000256" key="1">
    <source>
        <dbReference type="SAM" id="MobiDB-lite"/>
    </source>
</evidence>
<protein>
    <submittedName>
        <fullName evidence="2">Uncharacterized protein</fullName>
    </submittedName>
</protein>
<sequence>MVADLSSSYWFRNDEEGESGFSGGRARTSWAKIAVEDCGVGVWCSKLLQELQSHNHGRGCEVMKEKGDGEGAKEKKTDGSATKEDGTRSPLEIEGSR</sequence>
<proteinExistence type="predicted"/>
<keyword evidence="3" id="KW-1185">Reference proteome</keyword>
<evidence type="ECO:0000313" key="2">
    <source>
        <dbReference type="EMBL" id="KAB2596599.1"/>
    </source>
</evidence>
<evidence type="ECO:0000313" key="3">
    <source>
        <dbReference type="Proteomes" id="UP000327157"/>
    </source>
</evidence>
<name>A0A5N5F0G6_9ROSA</name>
<gene>
    <name evidence="2" type="ORF">D8674_032049</name>
</gene>